<keyword evidence="8" id="KW-0997">Cell inner membrane</keyword>
<feature type="transmembrane region" description="Helical" evidence="8">
    <location>
        <begin position="160"/>
        <end position="179"/>
    </location>
</feature>
<feature type="region of interest" description="Disordered" evidence="9">
    <location>
        <begin position="1"/>
        <end position="21"/>
    </location>
</feature>
<dbReference type="EMBL" id="CP098494">
    <property type="protein sequence ID" value="USA60082.1"/>
    <property type="molecule type" value="Genomic_DNA"/>
</dbReference>
<protein>
    <recommendedName>
        <fullName evidence="8">Bcr/CflA family efflux transporter</fullName>
    </recommendedName>
</protein>
<organism evidence="11 12">
    <name type="scientific">Qipengyuania citrea</name>
    <dbReference type="NCBI Taxonomy" id="225971"/>
    <lineage>
        <taxon>Bacteria</taxon>
        <taxon>Pseudomonadati</taxon>
        <taxon>Pseudomonadota</taxon>
        <taxon>Alphaproteobacteria</taxon>
        <taxon>Sphingomonadales</taxon>
        <taxon>Erythrobacteraceae</taxon>
        <taxon>Qipengyuania</taxon>
    </lineage>
</organism>
<feature type="transmembrane region" description="Helical" evidence="8">
    <location>
        <begin position="37"/>
        <end position="60"/>
    </location>
</feature>
<keyword evidence="6 8" id="KW-1133">Transmembrane helix</keyword>
<dbReference type="InterPro" id="IPR036259">
    <property type="entry name" value="MFS_trans_sf"/>
</dbReference>
<feature type="transmembrane region" description="Helical" evidence="8">
    <location>
        <begin position="102"/>
        <end position="121"/>
    </location>
</feature>
<evidence type="ECO:0000256" key="7">
    <source>
        <dbReference type="ARBA" id="ARBA00023136"/>
    </source>
</evidence>
<feature type="transmembrane region" description="Helical" evidence="8">
    <location>
        <begin position="392"/>
        <end position="416"/>
    </location>
</feature>
<sequence>MEAQTAARKRSRPRGKAALETSSLSIPTPARLTRGRLALLASLAALGALATNIILPAFPAMGREFDVLPRDLALTLSVFFLVFAGGQLLVGPVTDAIGRRPVVLGGLIVFIGGSILCSLAPSFEWLIVGRGVQAAGACAAAVLARAIARDLYRGPELTRALALVMIAMAAAPGFSPAIGTAMSSLFGWRSLFVVVALAGALVTLSFLRTVGETLPPEARRSAHPLRTAQAYLHLSVDLRFISPALACSLIIGCLYTFFGAAPAIMMTNMGFSAADLSIFFAATVFIVFGAGLPASRLALRWDPSRIGIAGLSITLLSGIWLLALSDGAHTVPFLAAVSFFLGGMGLVNPIATAITLEPFGDRAGIASALLGFFQMACAAVGTWLISELALPPSAAFAVVVASGSMLAFIIFLPAVFRRSKPTKEPA</sequence>
<feature type="domain" description="Major facilitator superfamily (MFS) profile" evidence="10">
    <location>
        <begin position="36"/>
        <end position="420"/>
    </location>
</feature>
<dbReference type="PANTHER" id="PTHR43124">
    <property type="entry name" value="PURINE EFFLUX PUMP PBUE"/>
    <property type="match status" value="1"/>
</dbReference>
<dbReference type="InterPro" id="IPR011701">
    <property type="entry name" value="MFS"/>
</dbReference>
<keyword evidence="7 8" id="KW-0472">Membrane</keyword>
<dbReference type="CDD" id="cd17320">
    <property type="entry name" value="MFS_MdfA_MDR_like"/>
    <property type="match status" value="1"/>
</dbReference>
<comment type="similarity">
    <text evidence="2 8">Belongs to the major facilitator superfamily. Bcr/CmlA family.</text>
</comment>
<evidence type="ECO:0000256" key="4">
    <source>
        <dbReference type="ARBA" id="ARBA00022475"/>
    </source>
</evidence>
<evidence type="ECO:0000259" key="10">
    <source>
        <dbReference type="PROSITE" id="PS50850"/>
    </source>
</evidence>
<comment type="subcellular location">
    <subcellularLocation>
        <location evidence="8">Cell inner membrane</location>
        <topology evidence="8">Multi-pass membrane protein</topology>
    </subcellularLocation>
    <subcellularLocation>
        <location evidence="1">Cell membrane</location>
        <topology evidence="1">Multi-pass membrane protein</topology>
    </subcellularLocation>
</comment>
<feature type="transmembrane region" description="Helical" evidence="8">
    <location>
        <begin position="240"/>
        <end position="264"/>
    </location>
</feature>
<dbReference type="NCBIfam" id="TIGR00710">
    <property type="entry name" value="efflux_Bcr_CflA"/>
    <property type="match status" value="1"/>
</dbReference>
<dbReference type="Proteomes" id="UP001056619">
    <property type="component" value="Chromosome"/>
</dbReference>
<dbReference type="Gene3D" id="1.20.1720.10">
    <property type="entry name" value="Multidrug resistance protein D"/>
    <property type="match status" value="1"/>
</dbReference>
<dbReference type="InterPro" id="IPR020846">
    <property type="entry name" value="MFS_dom"/>
</dbReference>
<keyword evidence="12" id="KW-1185">Reference proteome</keyword>
<evidence type="ECO:0000256" key="2">
    <source>
        <dbReference type="ARBA" id="ARBA00006236"/>
    </source>
</evidence>
<feature type="transmembrane region" description="Helical" evidence="8">
    <location>
        <begin position="331"/>
        <end position="351"/>
    </location>
</feature>
<reference evidence="11 12" key="1">
    <citation type="submission" date="2022-06" db="EMBL/GenBank/DDBJ databases">
        <authorList>
            <person name="Liu G."/>
        </authorList>
    </citation>
    <scope>NUCLEOTIDE SEQUENCE [LARGE SCALE GENOMIC DNA]</scope>
    <source>
        <strain evidence="11 12">E4</strain>
    </source>
</reference>
<gene>
    <name evidence="11" type="ORF">NCF85_08075</name>
</gene>
<evidence type="ECO:0000256" key="1">
    <source>
        <dbReference type="ARBA" id="ARBA00004651"/>
    </source>
</evidence>
<evidence type="ECO:0000256" key="6">
    <source>
        <dbReference type="ARBA" id="ARBA00022989"/>
    </source>
</evidence>
<feature type="transmembrane region" description="Helical" evidence="8">
    <location>
        <begin position="191"/>
        <end position="210"/>
    </location>
</feature>
<dbReference type="PROSITE" id="PS50850">
    <property type="entry name" value="MFS"/>
    <property type="match status" value="1"/>
</dbReference>
<evidence type="ECO:0000256" key="3">
    <source>
        <dbReference type="ARBA" id="ARBA00022448"/>
    </source>
</evidence>
<feature type="transmembrane region" description="Helical" evidence="8">
    <location>
        <begin position="306"/>
        <end position="325"/>
    </location>
</feature>
<feature type="transmembrane region" description="Helical" evidence="8">
    <location>
        <begin position="363"/>
        <end position="386"/>
    </location>
</feature>
<keyword evidence="3 8" id="KW-0813">Transport</keyword>
<dbReference type="InterPro" id="IPR004812">
    <property type="entry name" value="Efflux_drug-R_Bcr/CmlA"/>
</dbReference>
<keyword evidence="4" id="KW-1003">Cell membrane</keyword>
<evidence type="ECO:0000313" key="12">
    <source>
        <dbReference type="Proteomes" id="UP001056619"/>
    </source>
</evidence>
<keyword evidence="5 8" id="KW-0812">Transmembrane</keyword>
<accession>A0ABY4U1U5</accession>
<dbReference type="PANTHER" id="PTHR43124:SF3">
    <property type="entry name" value="CHLORAMPHENICOL EFFLUX PUMP RV0191"/>
    <property type="match status" value="1"/>
</dbReference>
<evidence type="ECO:0000256" key="9">
    <source>
        <dbReference type="SAM" id="MobiDB-lite"/>
    </source>
</evidence>
<evidence type="ECO:0000313" key="11">
    <source>
        <dbReference type="EMBL" id="USA60082.1"/>
    </source>
</evidence>
<dbReference type="RefSeq" id="WP_301641269.1">
    <property type="nucleotide sequence ID" value="NZ_CP098494.1"/>
</dbReference>
<evidence type="ECO:0000256" key="8">
    <source>
        <dbReference type="RuleBase" id="RU365088"/>
    </source>
</evidence>
<feature type="transmembrane region" description="Helical" evidence="8">
    <location>
        <begin position="276"/>
        <end position="294"/>
    </location>
</feature>
<dbReference type="InterPro" id="IPR050189">
    <property type="entry name" value="MFS_Efflux_Transporters"/>
</dbReference>
<dbReference type="SUPFAM" id="SSF103473">
    <property type="entry name" value="MFS general substrate transporter"/>
    <property type="match status" value="1"/>
</dbReference>
<proteinExistence type="inferred from homology"/>
<evidence type="ECO:0000256" key="5">
    <source>
        <dbReference type="ARBA" id="ARBA00022692"/>
    </source>
</evidence>
<dbReference type="Pfam" id="PF07690">
    <property type="entry name" value="MFS_1"/>
    <property type="match status" value="1"/>
</dbReference>
<name>A0ABY4U1U5_9SPHN</name>
<feature type="transmembrane region" description="Helical" evidence="8">
    <location>
        <begin position="127"/>
        <end position="148"/>
    </location>
</feature>
<feature type="transmembrane region" description="Helical" evidence="8">
    <location>
        <begin position="72"/>
        <end position="90"/>
    </location>
</feature>